<sequence length="64" mass="7773">MLQGAVGPINRHQDCKSQKCKWEKNFKPQRVNPQVNCRVQSSMVNQFRFWHFQCRRHPIQKLHI</sequence>
<reference evidence="1" key="1">
    <citation type="submission" date="2018-02" db="EMBL/GenBank/DDBJ databases">
        <title>Rhizophora mucronata_Transcriptome.</title>
        <authorList>
            <person name="Meera S.P."/>
            <person name="Sreeshan A."/>
            <person name="Augustine A."/>
        </authorList>
    </citation>
    <scope>NUCLEOTIDE SEQUENCE</scope>
    <source>
        <tissue evidence="1">Leaf</tissue>
    </source>
</reference>
<name>A0A2P2IL75_RHIMU</name>
<evidence type="ECO:0000313" key="1">
    <source>
        <dbReference type="EMBL" id="MBW81969.1"/>
    </source>
</evidence>
<proteinExistence type="predicted"/>
<dbReference type="EMBL" id="GGEC01001485">
    <property type="protein sequence ID" value="MBW81968.1"/>
    <property type="molecule type" value="Transcribed_RNA"/>
</dbReference>
<dbReference type="EMBL" id="GGEC01001486">
    <property type="protein sequence ID" value="MBW81969.1"/>
    <property type="molecule type" value="Transcribed_RNA"/>
</dbReference>
<accession>A0A2P2IL75</accession>
<protein>
    <submittedName>
        <fullName evidence="1">Uncharacterized protein MANES_12G071900</fullName>
    </submittedName>
</protein>
<dbReference type="AlphaFoldDB" id="A0A2P2IL75"/>
<organism evidence="1">
    <name type="scientific">Rhizophora mucronata</name>
    <name type="common">Asiatic mangrove</name>
    <dbReference type="NCBI Taxonomy" id="61149"/>
    <lineage>
        <taxon>Eukaryota</taxon>
        <taxon>Viridiplantae</taxon>
        <taxon>Streptophyta</taxon>
        <taxon>Embryophyta</taxon>
        <taxon>Tracheophyta</taxon>
        <taxon>Spermatophyta</taxon>
        <taxon>Magnoliopsida</taxon>
        <taxon>eudicotyledons</taxon>
        <taxon>Gunneridae</taxon>
        <taxon>Pentapetalae</taxon>
        <taxon>rosids</taxon>
        <taxon>fabids</taxon>
        <taxon>Malpighiales</taxon>
        <taxon>Rhizophoraceae</taxon>
        <taxon>Rhizophora</taxon>
    </lineage>
</organism>